<dbReference type="Pfam" id="PF13041">
    <property type="entry name" value="PPR_2"/>
    <property type="match status" value="1"/>
</dbReference>
<dbReference type="OrthoDB" id="1870791at2759"/>
<dbReference type="Proteomes" id="UP000554482">
    <property type="component" value="Unassembled WGS sequence"/>
</dbReference>
<gene>
    <name evidence="3" type="ORF">FRX31_011171</name>
</gene>
<name>A0A7J6WQK2_THATH</name>
<evidence type="ECO:0000256" key="2">
    <source>
        <dbReference type="PROSITE-ProRule" id="PRU00708"/>
    </source>
</evidence>
<accession>A0A7J6WQK2</accession>
<reference evidence="3 4" key="1">
    <citation type="submission" date="2020-06" db="EMBL/GenBank/DDBJ databases">
        <title>Transcriptomic and genomic resources for Thalictrum thalictroides and T. hernandezii: Facilitating candidate gene discovery in an emerging model plant lineage.</title>
        <authorList>
            <person name="Arias T."/>
            <person name="Riano-Pachon D.M."/>
            <person name="Di Stilio V.S."/>
        </authorList>
    </citation>
    <scope>NUCLEOTIDE SEQUENCE [LARGE SCALE GENOMIC DNA]</scope>
    <source>
        <strain evidence="4">cv. WT478/WT964</strain>
        <tissue evidence="3">Leaves</tissue>
    </source>
</reference>
<dbReference type="SUPFAM" id="SSF48452">
    <property type="entry name" value="TPR-like"/>
    <property type="match status" value="1"/>
</dbReference>
<dbReference type="NCBIfam" id="TIGR00756">
    <property type="entry name" value="PPR"/>
    <property type="match status" value="3"/>
</dbReference>
<dbReference type="InterPro" id="IPR011990">
    <property type="entry name" value="TPR-like_helical_dom_sf"/>
</dbReference>
<dbReference type="AlphaFoldDB" id="A0A7J6WQK2"/>
<sequence length="646" mass="71724">MYGTTNVDLIMSTHLINLYGEFGMVGFARNVFDEIPLRDLDVIAFSSMMGCYNKAGEYYDALNMLRFLMEIDCLSPNEFVLTSALSASAGSFSLCVGRQTHAYIVKALLCSDVFVGTALINMYTKCNEGGCAKKAFLEIEKPNVVAWNAVLAGEYNGEEVLMLFEKMWRELESGVSPDHVTFATVLRACKDIDLFTVSQLHGLIMKIIGVQVDVFIGGALFNILVENGSVFDAKKVFDGIHGKDITSFNLAIRGFRRNGHREEAVKLFHEAIQVEMELNEDTLTSLLIKIGDLNEGKQLHSLATKLGFTGSREYDAPIASSLLMMYADFQCLDDAIRLFNQIICPDLILCTSMISCFSLRGETEKALKFYAIMLSQGLAEPPNHYTFSTVLHSCANLAAVEEGRQIHAQIIKSDAITKSDVYVSSALIDMYAKSGYVTEAKSIFNKMPERDLPAWNAMITGLAQHGHADTAIEVFQELLNLPNIEPNHITFLGILSACSHSGLVVEGHGYFNMIKEPTVNHYACFVDLLSRSGCLEEAVNLIEEMPFDPNEVIWSSLLSASAMYNNIDIGEYSAKKLLQLNPKDPGTYVTLSNIYAAAGRWQDVNRIRKLMNDRVVRKNPGHSWLNVKGKTHVFLAADNQHVHKAK</sequence>
<keyword evidence="1" id="KW-0677">Repeat</keyword>
<feature type="repeat" description="PPR" evidence="2">
    <location>
        <begin position="244"/>
        <end position="278"/>
    </location>
</feature>
<dbReference type="Gene3D" id="1.25.40.10">
    <property type="entry name" value="Tetratricopeptide repeat domain"/>
    <property type="match status" value="5"/>
</dbReference>
<evidence type="ECO:0000313" key="4">
    <source>
        <dbReference type="Proteomes" id="UP000554482"/>
    </source>
</evidence>
<evidence type="ECO:0000313" key="3">
    <source>
        <dbReference type="EMBL" id="KAF5199237.1"/>
    </source>
</evidence>
<proteinExistence type="predicted"/>
<dbReference type="EMBL" id="JABWDY010012279">
    <property type="protein sequence ID" value="KAF5199237.1"/>
    <property type="molecule type" value="Genomic_DNA"/>
</dbReference>
<dbReference type="Pfam" id="PF20431">
    <property type="entry name" value="E_motif"/>
    <property type="match status" value="1"/>
</dbReference>
<dbReference type="FunFam" id="1.25.40.10:FF:000090">
    <property type="entry name" value="Pentatricopeptide repeat-containing protein, chloroplastic"/>
    <property type="match status" value="1"/>
</dbReference>
<feature type="repeat" description="PPR" evidence="2">
    <location>
        <begin position="346"/>
        <end position="380"/>
    </location>
</feature>
<feature type="repeat" description="PPR" evidence="2">
    <location>
        <begin position="420"/>
        <end position="454"/>
    </location>
</feature>
<dbReference type="Pfam" id="PF01535">
    <property type="entry name" value="PPR"/>
    <property type="match status" value="5"/>
</dbReference>
<dbReference type="InterPro" id="IPR046848">
    <property type="entry name" value="E_motif"/>
</dbReference>
<dbReference type="GO" id="GO:0009451">
    <property type="term" value="P:RNA modification"/>
    <property type="evidence" value="ECO:0007669"/>
    <property type="project" value="InterPro"/>
</dbReference>
<organism evidence="3 4">
    <name type="scientific">Thalictrum thalictroides</name>
    <name type="common">Rue-anemone</name>
    <name type="synonym">Anemone thalictroides</name>
    <dbReference type="NCBI Taxonomy" id="46969"/>
    <lineage>
        <taxon>Eukaryota</taxon>
        <taxon>Viridiplantae</taxon>
        <taxon>Streptophyta</taxon>
        <taxon>Embryophyta</taxon>
        <taxon>Tracheophyta</taxon>
        <taxon>Spermatophyta</taxon>
        <taxon>Magnoliopsida</taxon>
        <taxon>Ranunculales</taxon>
        <taxon>Ranunculaceae</taxon>
        <taxon>Thalictroideae</taxon>
        <taxon>Thalictrum</taxon>
    </lineage>
</organism>
<dbReference type="InterPro" id="IPR046960">
    <property type="entry name" value="PPR_At4g14850-like_plant"/>
</dbReference>
<dbReference type="PANTHER" id="PTHR47926:SF471">
    <property type="entry name" value="DYW DOMAIN-CONTAINING PROTEIN"/>
    <property type="match status" value="1"/>
</dbReference>
<dbReference type="GO" id="GO:0003723">
    <property type="term" value="F:RNA binding"/>
    <property type="evidence" value="ECO:0007669"/>
    <property type="project" value="InterPro"/>
</dbReference>
<dbReference type="PROSITE" id="PS51375">
    <property type="entry name" value="PPR"/>
    <property type="match status" value="3"/>
</dbReference>
<evidence type="ECO:0000256" key="1">
    <source>
        <dbReference type="ARBA" id="ARBA00022737"/>
    </source>
</evidence>
<dbReference type="InterPro" id="IPR002885">
    <property type="entry name" value="PPR_rpt"/>
</dbReference>
<dbReference type="PANTHER" id="PTHR47926">
    <property type="entry name" value="PENTATRICOPEPTIDE REPEAT-CONTAINING PROTEIN"/>
    <property type="match status" value="1"/>
</dbReference>
<keyword evidence="4" id="KW-1185">Reference proteome</keyword>
<comment type="caution">
    <text evidence="3">The sequence shown here is derived from an EMBL/GenBank/DDBJ whole genome shotgun (WGS) entry which is preliminary data.</text>
</comment>
<protein>
    <submittedName>
        <fullName evidence="3">Pentatricopeptide repeat-containing protein</fullName>
    </submittedName>
</protein>